<dbReference type="Gene3D" id="3.30.70.270">
    <property type="match status" value="2"/>
</dbReference>
<evidence type="ECO:0000313" key="2">
    <source>
        <dbReference type="EMBL" id="UYV70948.1"/>
    </source>
</evidence>
<dbReference type="SUPFAM" id="SSF56672">
    <property type="entry name" value="DNA/RNA polymerases"/>
    <property type="match status" value="1"/>
</dbReference>
<reference evidence="2 3" key="1">
    <citation type="submission" date="2022-01" db="EMBL/GenBank/DDBJ databases">
        <title>A chromosomal length assembly of Cordylochernes scorpioides.</title>
        <authorList>
            <person name="Zeh D."/>
            <person name="Zeh J."/>
        </authorList>
    </citation>
    <scope>NUCLEOTIDE SEQUENCE [LARGE SCALE GENOMIC DNA]</scope>
    <source>
        <strain evidence="2">IN4F17</strain>
        <tissue evidence="2">Whole Body</tissue>
    </source>
</reference>
<dbReference type="InterPro" id="IPR043502">
    <property type="entry name" value="DNA/RNA_pol_sf"/>
</dbReference>
<dbReference type="InterPro" id="IPR012337">
    <property type="entry name" value="RNaseH-like_sf"/>
</dbReference>
<sequence length="381" mass="44288">MEAVLQGLATETCMVYLDDTIVLRKKYEEHLLNIDKVFKRLEAANLKLSPKKCKLFKKEEAYLGHIISAEGVQTDPEKTETVRMWPAPKDLTQLRSFLGLCTYYRRFIPGFFNIASPLHRLTESGRPFVWTPDCQRAMEKLKEMLTQVIQELVASSHKCREAPKKELLILARPYLSLNETTVLLEKSWWLSSSKLKCEIDEVEEQHWTGQALRKSQREDRDLLPMINWIESDERPSWEDVAPYSPKTKSLWSLWKSLTLRDGAYTGNGRARMASMNSGSWCYPDLMYLWLSRRCIAFPLEVTSASEKHWPKLEKDYFGRKGPKTRSKGKLKIYYAPFERIAIDVAGPFTKGDLENKYILVIMDYFTKWPVAVPNARPRGFN</sequence>
<evidence type="ECO:0000259" key="1">
    <source>
        <dbReference type="PROSITE" id="PS50878"/>
    </source>
</evidence>
<dbReference type="Proteomes" id="UP001235939">
    <property type="component" value="Chromosome 08"/>
</dbReference>
<dbReference type="InterPro" id="IPR036397">
    <property type="entry name" value="RNaseH_sf"/>
</dbReference>
<proteinExistence type="predicted"/>
<dbReference type="PROSITE" id="PS50878">
    <property type="entry name" value="RT_POL"/>
    <property type="match status" value="1"/>
</dbReference>
<dbReference type="Pfam" id="PF00078">
    <property type="entry name" value="RVT_1"/>
    <property type="match status" value="1"/>
</dbReference>
<dbReference type="InterPro" id="IPR050951">
    <property type="entry name" value="Retrovirus_Pol_polyprotein"/>
</dbReference>
<name>A0ABY6KT86_9ARAC</name>
<dbReference type="Gene3D" id="3.30.420.10">
    <property type="entry name" value="Ribonuclease H-like superfamily/Ribonuclease H"/>
    <property type="match status" value="1"/>
</dbReference>
<keyword evidence="3" id="KW-1185">Reference proteome</keyword>
<dbReference type="PANTHER" id="PTHR37984">
    <property type="entry name" value="PROTEIN CBG26694"/>
    <property type="match status" value="1"/>
</dbReference>
<evidence type="ECO:0000313" key="3">
    <source>
        <dbReference type="Proteomes" id="UP001235939"/>
    </source>
</evidence>
<dbReference type="EMBL" id="CP092870">
    <property type="protein sequence ID" value="UYV70948.1"/>
    <property type="molecule type" value="Genomic_DNA"/>
</dbReference>
<dbReference type="SUPFAM" id="SSF53098">
    <property type="entry name" value="Ribonuclease H-like"/>
    <property type="match status" value="1"/>
</dbReference>
<gene>
    <name evidence="2" type="ORF">LAZ67_8001205</name>
</gene>
<dbReference type="PANTHER" id="PTHR37984:SF5">
    <property type="entry name" value="PROTEIN NYNRIN-LIKE"/>
    <property type="match status" value="1"/>
</dbReference>
<organism evidence="2 3">
    <name type="scientific">Cordylochernes scorpioides</name>
    <dbReference type="NCBI Taxonomy" id="51811"/>
    <lineage>
        <taxon>Eukaryota</taxon>
        <taxon>Metazoa</taxon>
        <taxon>Ecdysozoa</taxon>
        <taxon>Arthropoda</taxon>
        <taxon>Chelicerata</taxon>
        <taxon>Arachnida</taxon>
        <taxon>Pseudoscorpiones</taxon>
        <taxon>Cheliferoidea</taxon>
        <taxon>Chernetidae</taxon>
        <taxon>Cordylochernes</taxon>
    </lineage>
</organism>
<dbReference type="InterPro" id="IPR043128">
    <property type="entry name" value="Rev_trsase/Diguanyl_cyclase"/>
</dbReference>
<feature type="domain" description="Reverse transcriptase" evidence="1">
    <location>
        <begin position="1"/>
        <end position="67"/>
    </location>
</feature>
<accession>A0ABY6KT86</accession>
<protein>
    <submittedName>
        <fullName evidence="2">K02A2.6-like</fullName>
    </submittedName>
</protein>
<dbReference type="InterPro" id="IPR000477">
    <property type="entry name" value="RT_dom"/>
</dbReference>